<sequence length="485" mass="53010">MLIQGEASHLAGPAACPPICTTHSGVTAPGPRIMRVGSANIVVSSLAKTVKSRAASKRAPKTPNCTHINMDRIYDDNEICHVCGRFPDIGFLYVCRQQDVPGLPLFDIDPALKSELRMELELVGLSHSVIETAERGEYTAEQLEKLRSQKLHLKQIISGALEASTVGGPYAKLWAHGVANNDGTCHSHPEKDPRIEKCKFKACHACRPYYKDRAYCNVASVFSSSPPPPLTDLDALALPIKDARILRYIGLLSSPRSPDATASDSPGLTTQRTDMSTTSELRSSGASILTFRTTQTDMDDLSQLRHPRRRFYNLGNRDSDDIARDLAGLSPSWRRCLKTAIQNIFRPSRESSSSGSNITLPLPRTGTVRDLTKRARDFDIGSLRRVKNQQERMDLRGTILYGLSEGFPGAYPSEYSRRTDLDTDTVSDFSVCTCASQGSEVEVDGGVALTEEAVETHIPDILCPDSCEGQDGVAAIDCNPVMTQV</sequence>
<protein>
    <submittedName>
        <fullName evidence="2">Uncharacterized protein</fullName>
    </submittedName>
</protein>
<evidence type="ECO:0000256" key="1">
    <source>
        <dbReference type="SAM" id="MobiDB-lite"/>
    </source>
</evidence>
<keyword evidence="3" id="KW-1185">Reference proteome</keyword>
<dbReference type="OrthoDB" id="4776522at2759"/>
<organism evidence="2 3">
    <name type="scientific">Lojkania enalia</name>
    <dbReference type="NCBI Taxonomy" id="147567"/>
    <lineage>
        <taxon>Eukaryota</taxon>
        <taxon>Fungi</taxon>
        <taxon>Dikarya</taxon>
        <taxon>Ascomycota</taxon>
        <taxon>Pezizomycotina</taxon>
        <taxon>Dothideomycetes</taxon>
        <taxon>Pleosporomycetidae</taxon>
        <taxon>Pleosporales</taxon>
        <taxon>Pleosporales incertae sedis</taxon>
        <taxon>Lojkania</taxon>
    </lineage>
</organism>
<accession>A0A9P4N8H6</accession>
<evidence type="ECO:0000313" key="3">
    <source>
        <dbReference type="Proteomes" id="UP000800093"/>
    </source>
</evidence>
<evidence type="ECO:0000313" key="2">
    <source>
        <dbReference type="EMBL" id="KAF2264836.1"/>
    </source>
</evidence>
<dbReference type="AlphaFoldDB" id="A0A9P4N8H6"/>
<proteinExistence type="predicted"/>
<comment type="caution">
    <text evidence="2">The sequence shown here is derived from an EMBL/GenBank/DDBJ whole genome shotgun (WGS) entry which is preliminary data.</text>
</comment>
<reference evidence="3" key="1">
    <citation type="journal article" date="2020" name="Stud. Mycol.">
        <title>101 Dothideomycetes genomes: A test case for predicting lifestyles and emergence of pathogens.</title>
        <authorList>
            <person name="Haridas S."/>
            <person name="Albert R."/>
            <person name="Binder M."/>
            <person name="Bloem J."/>
            <person name="LaButti K."/>
            <person name="Salamov A."/>
            <person name="Andreopoulos B."/>
            <person name="Baker S."/>
            <person name="Barry K."/>
            <person name="Bills G."/>
            <person name="Bluhm B."/>
            <person name="Cannon C."/>
            <person name="Castanera R."/>
            <person name="Culley D."/>
            <person name="Daum C."/>
            <person name="Ezra D."/>
            <person name="Gonzalez J."/>
            <person name="Henrissat B."/>
            <person name="Kuo A."/>
            <person name="Liang C."/>
            <person name="Lipzen A."/>
            <person name="Lutzoni F."/>
            <person name="Magnuson J."/>
            <person name="Mondo S."/>
            <person name="Nolan M."/>
            <person name="Ohm R."/>
            <person name="Pangilinan J."/>
            <person name="Park H.-J."/>
            <person name="Ramirez L."/>
            <person name="Alfaro M."/>
            <person name="Sun H."/>
            <person name="Tritt A."/>
            <person name="Yoshinaga Y."/>
            <person name="Zwiers L.-H."/>
            <person name="Turgeon B."/>
            <person name="Goodwin S."/>
            <person name="Spatafora J."/>
            <person name="Crous P."/>
            <person name="Grigoriev I."/>
        </authorList>
    </citation>
    <scope>NUCLEOTIDE SEQUENCE [LARGE SCALE GENOMIC DNA]</scope>
    <source>
        <strain evidence="3">CBS 304.66</strain>
    </source>
</reference>
<gene>
    <name evidence="2" type="ORF">CC78DRAFT_543868</name>
</gene>
<name>A0A9P4N8H6_9PLEO</name>
<dbReference type="EMBL" id="ML986613">
    <property type="protein sequence ID" value="KAF2264836.1"/>
    <property type="molecule type" value="Genomic_DNA"/>
</dbReference>
<feature type="region of interest" description="Disordered" evidence="1">
    <location>
        <begin position="255"/>
        <end position="289"/>
    </location>
</feature>
<dbReference type="Proteomes" id="UP000800093">
    <property type="component" value="Unassembled WGS sequence"/>
</dbReference>